<organism evidence="3 4">
    <name type="scientific">Vibrio agarivorans</name>
    <dbReference type="NCBI Taxonomy" id="153622"/>
    <lineage>
        <taxon>Bacteria</taxon>
        <taxon>Pseudomonadati</taxon>
        <taxon>Pseudomonadota</taxon>
        <taxon>Gammaproteobacteria</taxon>
        <taxon>Vibrionales</taxon>
        <taxon>Vibrionaceae</taxon>
        <taxon>Vibrio</taxon>
    </lineage>
</organism>
<feature type="domain" description="TraD/TraG TraM recognition site" evidence="2">
    <location>
        <begin position="565"/>
        <end position="711"/>
    </location>
</feature>
<dbReference type="EMBL" id="JAUEOZ010000003">
    <property type="protein sequence ID" value="MDN2483832.1"/>
    <property type="molecule type" value="Genomic_DNA"/>
</dbReference>
<dbReference type="SUPFAM" id="SSF52540">
    <property type="entry name" value="P-loop containing nucleoside triphosphate hydrolases"/>
    <property type="match status" value="1"/>
</dbReference>
<keyword evidence="4" id="KW-1185">Reference proteome</keyword>
<name>A0ABT7Y702_9VIBR</name>
<dbReference type="PANTHER" id="PTHR30121:SF6">
    <property type="entry name" value="SLR6007 PROTEIN"/>
    <property type="match status" value="1"/>
</dbReference>
<proteinExistence type="predicted"/>
<evidence type="ECO:0000259" key="2">
    <source>
        <dbReference type="Pfam" id="PF12696"/>
    </source>
</evidence>
<comment type="caution">
    <text evidence="3">The sequence shown here is derived from an EMBL/GenBank/DDBJ whole genome shotgun (WGS) entry which is preliminary data.</text>
</comment>
<dbReference type="InterPro" id="IPR022458">
    <property type="entry name" value="Conjugative_coupling_TraG/TraD"/>
</dbReference>
<feature type="region of interest" description="Disordered" evidence="1">
    <location>
        <begin position="396"/>
        <end position="416"/>
    </location>
</feature>
<reference evidence="3" key="1">
    <citation type="submission" date="2024-05" db="EMBL/GenBank/DDBJ databases">
        <title>Genome Sequences of Four Agar- Degrading Marine Bacteria.</title>
        <authorList>
            <person name="Phillips E.K."/>
            <person name="Shaffer J.C."/>
            <person name="Henson M.W."/>
            <person name="Temperton B."/>
            <person name="Thrash C.J."/>
            <person name="Martin M.O."/>
        </authorList>
    </citation>
    <scope>NUCLEOTIDE SEQUENCE</scope>
    <source>
        <strain evidence="3">EKP203</strain>
    </source>
</reference>
<dbReference type="CDD" id="cd01127">
    <property type="entry name" value="TrwB_TraG_TraD_VirD4"/>
    <property type="match status" value="1"/>
</dbReference>
<dbReference type="Proteomes" id="UP001169719">
    <property type="component" value="Unassembled WGS sequence"/>
</dbReference>
<evidence type="ECO:0000313" key="4">
    <source>
        <dbReference type="Proteomes" id="UP001169719"/>
    </source>
</evidence>
<dbReference type="Pfam" id="PF12696">
    <property type="entry name" value="TraG-D_C"/>
    <property type="match status" value="1"/>
</dbReference>
<evidence type="ECO:0000256" key="1">
    <source>
        <dbReference type="SAM" id="MobiDB-lite"/>
    </source>
</evidence>
<gene>
    <name evidence="3" type="primary">traD</name>
    <name evidence="3" type="ORF">QWJ08_20990</name>
</gene>
<dbReference type="Gene3D" id="3.40.50.300">
    <property type="entry name" value="P-loop containing nucleotide triphosphate hydrolases"/>
    <property type="match status" value="2"/>
</dbReference>
<sequence>MSTVKTLEGRLRPIYEYTEIKAQLPLAAATYLFGPYLGMPPAVSSVYALGIVGWCAIRYREGKKVRDYQKSLTNIEPFWMTTETIPHNSKATWIGRGFEWTGMHAQRVWDANKEQYKEFYALPESFHKARRLETKIANEEGKGLNPYRSEARKARYTKKREHNVIDVFQLYSPSGLQPAIEKFTASTVARYLTKLSWKNSNAPHPPVGGDTVTHAVGFEHETDQYIELEERNGHAIVFGASRTGKSRFLEFLVSQDIARNDSPVCLVDPKGDAELLARMWSECKRTGREGEFWVVALGFTEISARYNAVATFSRLTSVATRVSGQMAGSGDSGVFKDFAWRFLLICADAMLAVGEKPTFKLLKRYVEDLEIIYLKYTTKYLDDNIKGWREQVDRIKNPPPKQLKDGTMSPQRMTIPPHLKGRSTEMVARDILLGQFLLDNPDKINVTIESLRNALKNEINYYNKITASLIPMLTKLTSGDIAELISPNYADVLDERPIISWQQIIQKNGVVAILLDAMSDDEVATAVGSMFFQDLLSVSGEIYKHGNEKGLHNPDRTSIKPLWLHIDEFHAVAKGGGGGEPFLSLLNRSAGSGTRLTCYSQTYSDIQDAVGSAEAAGVILGNFNSTFMLRVKTLDTAEYLTQSITKGDLLGLDTMSAISSEGSKIVDDDSDETSTDGDNKANWFNARTTYGVKVEANEPIISPQTIMTLPKGQAFAFLNAKRLVKLRFPLLREVEGFIPPSMDAMLSDMKEKYERIDEDLGFD</sequence>
<accession>A0ABT7Y702</accession>
<dbReference type="RefSeq" id="WP_289963986.1">
    <property type="nucleotide sequence ID" value="NZ_JAUEOZ010000003.1"/>
</dbReference>
<dbReference type="NCBIfam" id="TIGR03743">
    <property type="entry name" value="SXT_TraD"/>
    <property type="match status" value="1"/>
</dbReference>
<evidence type="ECO:0000313" key="3">
    <source>
        <dbReference type="EMBL" id="MDN2483832.1"/>
    </source>
</evidence>
<dbReference type="PANTHER" id="PTHR30121">
    <property type="entry name" value="UNCHARACTERIZED PROTEIN YJGR-RELATED"/>
    <property type="match status" value="1"/>
</dbReference>
<dbReference type="InterPro" id="IPR027417">
    <property type="entry name" value="P-loop_NTPase"/>
</dbReference>
<dbReference type="InterPro" id="IPR051162">
    <property type="entry name" value="T4SS_component"/>
</dbReference>
<protein>
    <submittedName>
        <fullName evidence="3">Conjugative transfer system coupling protein TraD</fullName>
    </submittedName>
</protein>
<dbReference type="InterPro" id="IPR032689">
    <property type="entry name" value="TraG-D_C"/>
</dbReference>